<protein>
    <submittedName>
        <fullName evidence="2">Death-on-curing protein</fullName>
    </submittedName>
</protein>
<dbReference type="EMBL" id="JRNS01000502">
    <property type="protein sequence ID" value="KGF43992.1"/>
    <property type="molecule type" value="Genomic_DNA"/>
</dbReference>
<reference evidence="2 3" key="1">
    <citation type="submission" date="2014-07" db="EMBL/GenBank/DDBJ databases">
        <authorList>
            <person name="McCorrison J."/>
            <person name="Sanka R."/>
            <person name="Torralba M."/>
            <person name="Gillis M."/>
            <person name="Haft D.H."/>
            <person name="Methe B."/>
            <person name="Sutton G."/>
            <person name="Nelson K.E."/>
        </authorList>
    </citation>
    <scope>NUCLEOTIDE SEQUENCE [LARGE SCALE GENOMIC DNA]</scope>
    <source>
        <strain evidence="2 3">DNF00666</strain>
    </source>
</reference>
<evidence type="ECO:0000259" key="1">
    <source>
        <dbReference type="PROSITE" id="PS51459"/>
    </source>
</evidence>
<dbReference type="AlphaFoldDB" id="A0A096BMQ8"/>
<comment type="caution">
    <text evidence="2">The sequence shown here is derived from an EMBL/GenBank/DDBJ whole genome shotgun (WGS) entry which is preliminary data.</text>
</comment>
<dbReference type="PROSITE" id="PS51459">
    <property type="entry name" value="FIDO"/>
    <property type="match status" value="1"/>
</dbReference>
<name>A0A096BMQ8_9BACT</name>
<dbReference type="SUPFAM" id="SSF140931">
    <property type="entry name" value="Fic-like"/>
    <property type="match status" value="1"/>
</dbReference>
<dbReference type="Pfam" id="PF02661">
    <property type="entry name" value="Fic"/>
    <property type="match status" value="1"/>
</dbReference>
<accession>A0A096BMQ8</accession>
<dbReference type="RefSeq" id="WP_036866468.1">
    <property type="nucleotide sequence ID" value="NZ_JRNS01000502.1"/>
</dbReference>
<dbReference type="PANTHER" id="PTHR39426:SF1">
    <property type="entry name" value="HOMOLOGY TO DEATH-ON-CURING PROTEIN OF PHAGE P1"/>
    <property type="match status" value="1"/>
</dbReference>
<organism evidence="2 3">
    <name type="scientific">Prevotella melaninogenica DNF00666</name>
    <dbReference type="NCBI Taxonomy" id="1401073"/>
    <lineage>
        <taxon>Bacteria</taxon>
        <taxon>Pseudomonadati</taxon>
        <taxon>Bacteroidota</taxon>
        <taxon>Bacteroidia</taxon>
        <taxon>Bacteroidales</taxon>
        <taxon>Prevotellaceae</taxon>
        <taxon>Prevotella</taxon>
    </lineage>
</organism>
<dbReference type="InterPro" id="IPR006440">
    <property type="entry name" value="Doc"/>
</dbReference>
<evidence type="ECO:0000313" key="3">
    <source>
        <dbReference type="Proteomes" id="UP000029578"/>
    </source>
</evidence>
<dbReference type="PANTHER" id="PTHR39426">
    <property type="entry name" value="HOMOLOGY TO DEATH-ON-CURING PROTEIN OF PHAGE P1"/>
    <property type="match status" value="1"/>
</dbReference>
<dbReference type="NCBIfam" id="TIGR01550">
    <property type="entry name" value="DOC_P1"/>
    <property type="match status" value="1"/>
</dbReference>
<dbReference type="InterPro" id="IPR036597">
    <property type="entry name" value="Fido-like_dom_sf"/>
</dbReference>
<dbReference type="GO" id="GO:0016301">
    <property type="term" value="F:kinase activity"/>
    <property type="evidence" value="ECO:0007669"/>
    <property type="project" value="InterPro"/>
</dbReference>
<sequence>MEKISYITYDELLSIYYKMIEKSGGGNPGILKEGNIKAALEFVQNDEYYPTFAEKLTYLVYSFCCGHCFTDGNKRIALTIGATFLLHNGYLWTAKIFMEQIEPFVLHVAATVIDKELLMRIMICVVDSTDYDEELKIDIANAISKNVG</sequence>
<dbReference type="Proteomes" id="UP000029578">
    <property type="component" value="Unassembled WGS sequence"/>
</dbReference>
<gene>
    <name evidence="2" type="ORF">HMPREF0661_11020</name>
</gene>
<dbReference type="InterPro" id="IPR003812">
    <property type="entry name" value="Fido"/>
</dbReference>
<evidence type="ECO:0000313" key="2">
    <source>
        <dbReference type="EMBL" id="KGF43992.1"/>
    </source>
</evidence>
<proteinExistence type="predicted"/>
<feature type="domain" description="Fido" evidence="1">
    <location>
        <begin position="7"/>
        <end position="127"/>
    </location>
</feature>
<dbReference type="Gene3D" id="1.20.120.1870">
    <property type="entry name" value="Fic/DOC protein, Fido domain"/>
    <property type="match status" value="1"/>
</dbReference>
<dbReference type="InterPro" id="IPR053737">
    <property type="entry name" value="Type_II_TA_Toxin"/>
</dbReference>